<keyword evidence="3" id="KW-1185">Reference proteome</keyword>
<organism evidence="2 3">
    <name type="scientific">Stylophora pistillata</name>
    <name type="common">Smooth cauliflower coral</name>
    <dbReference type="NCBI Taxonomy" id="50429"/>
    <lineage>
        <taxon>Eukaryota</taxon>
        <taxon>Metazoa</taxon>
        <taxon>Cnidaria</taxon>
        <taxon>Anthozoa</taxon>
        <taxon>Hexacorallia</taxon>
        <taxon>Scleractinia</taxon>
        <taxon>Astrocoeniina</taxon>
        <taxon>Pocilloporidae</taxon>
        <taxon>Stylophora</taxon>
    </lineage>
</organism>
<dbReference type="OrthoDB" id="6086925at2759"/>
<feature type="region of interest" description="Disordered" evidence="1">
    <location>
        <begin position="39"/>
        <end position="86"/>
    </location>
</feature>
<name>A0A2B4RM05_STYPI</name>
<proteinExistence type="predicted"/>
<dbReference type="EMBL" id="LSMT01000446">
    <property type="protein sequence ID" value="PFX17849.1"/>
    <property type="molecule type" value="Genomic_DNA"/>
</dbReference>
<feature type="compositionally biased region" description="Polar residues" evidence="1">
    <location>
        <begin position="8"/>
        <end position="18"/>
    </location>
</feature>
<evidence type="ECO:0000256" key="1">
    <source>
        <dbReference type="SAM" id="MobiDB-lite"/>
    </source>
</evidence>
<dbReference type="AlphaFoldDB" id="A0A2B4RM05"/>
<reference evidence="3" key="1">
    <citation type="journal article" date="2017" name="bioRxiv">
        <title>Comparative analysis of the genomes of Stylophora pistillata and Acropora digitifera provides evidence for extensive differences between species of corals.</title>
        <authorList>
            <person name="Voolstra C.R."/>
            <person name="Li Y."/>
            <person name="Liew Y.J."/>
            <person name="Baumgarten S."/>
            <person name="Zoccola D."/>
            <person name="Flot J.-F."/>
            <person name="Tambutte S."/>
            <person name="Allemand D."/>
            <person name="Aranda M."/>
        </authorList>
    </citation>
    <scope>NUCLEOTIDE SEQUENCE [LARGE SCALE GENOMIC DNA]</scope>
</reference>
<accession>A0A2B4RM05</accession>
<comment type="caution">
    <text evidence="2">The sequence shown here is derived from an EMBL/GenBank/DDBJ whole genome shotgun (WGS) entry which is preliminary data.</text>
</comment>
<evidence type="ECO:0000313" key="2">
    <source>
        <dbReference type="EMBL" id="PFX17849.1"/>
    </source>
</evidence>
<dbReference type="Proteomes" id="UP000225706">
    <property type="component" value="Unassembled WGS sequence"/>
</dbReference>
<evidence type="ECO:0008006" key="4">
    <source>
        <dbReference type="Google" id="ProtNLM"/>
    </source>
</evidence>
<dbReference type="PANTHER" id="PTHR24024:SF18">
    <property type="entry name" value="SHORT-CHAIN COLLAGEN C4-LIKE"/>
    <property type="match status" value="1"/>
</dbReference>
<evidence type="ECO:0000313" key="3">
    <source>
        <dbReference type="Proteomes" id="UP000225706"/>
    </source>
</evidence>
<protein>
    <recommendedName>
        <fullName evidence="4">Short-chain collagen C4</fullName>
    </recommendedName>
</protein>
<gene>
    <name evidence="2" type="ORF">AWC38_SpisGene17826</name>
</gene>
<dbReference type="GO" id="GO:0005615">
    <property type="term" value="C:extracellular space"/>
    <property type="evidence" value="ECO:0007669"/>
    <property type="project" value="TreeGrafter"/>
</dbReference>
<dbReference type="PANTHER" id="PTHR24024">
    <property type="entry name" value="PULMONARY SURFACTANT-ASSOCIATED PROTEIN A"/>
    <property type="match status" value="1"/>
</dbReference>
<sequence length="227" mass="25465">MYDDEKSSTVSEQKQASIEASEIRVRSIRSDVISLEELGSKVEQLEKRKGRTRYGGDGVKGERGEPGSIGPQGPPGVKGPIGGNYHGHTGGGSNHICLPEQPLYARYDDKWESSSSAVYGAEYAVGEFNPFKKPLNHYNAPCVVCHLESRGSRVMIPARNECPTGWTLEYWGYLMTKSYSSGNTDFIYVDEDAEYVPYLPWKQWRGQVESCVKCLLCITMWSLHRWP</sequence>
<dbReference type="InterPro" id="IPR051077">
    <property type="entry name" value="Ca-dependent_lectin"/>
</dbReference>
<feature type="region of interest" description="Disordered" evidence="1">
    <location>
        <begin position="1"/>
        <end position="23"/>
    </location>
</feature>